<feature type="chain" id="PRO_5014888972" evidence="1">
    <location>
        <begin position="23"/>
        <end position="115"/>
    </location>
</feature>
<name>A0A2M4D1Y8_ANODA</name>
<feature type="signal peptide" evidence="1">
    <location>
        <begin position="1"/>
        <end position="22"/>
    </location>
</feature>
<evidence type="ECO:0000256" key="1">
    <source>
        <dbReference type="SAM" id="SignalP"/>
    </source>
</evidence>
<sequence length="115" mass="13042">MEGTRTLHVCLMCLIMCIAASWRRDDATSSCSSGAIDTRHTHTPTHTSCDPAKHWSNIQSIDPQDIRSRVHWCARASDTRGTRSLRASLSQYKLPITHSKHPACWHNWCTRSPFP</sequence>
<keyword evidence="1" id="KW-0732">Signal</keyword>
<evidence type="ECO:0000313" key="2">
    <source>
        <dbReference type="EMBL" id="MBW71565.1"/>
    </source>
</evidence>
<protein>
    <submittedName>
        <fullName evidence="2">Putative secreted protein</fullName>
    </submittedName>
</protein>
<dbReference type="AlphaFoldDB" id="A0A2M4D1Y8"/>
<proteinExistence type="predicted"/>
<organism evidence="2">
    <name type="scientific">Anopheles darlingi</name>
    <name type="common">Mosquito</name>
    <dbReference type="NCBI Taxonomy" id="43151"/>
    <lineage>
        <taxon>Eukaryota</taxon>
        <taxon>Metazoa</taxon>
        <taxon>Ecdysozoa</taxon>
        <taxon>Arthropoda</taxon>
        <taxon>Hexapoda</taxon>
        <taxon>Insecta</taxon>
        <taxon>Pterygota</taxon>
        <taxon>Neoptera</taxon>
        <taxon>Endopterygota</taxon>
        <taxon>Diptera</taxon>
        <taxon>Nematocera</taxon>
        <taxon>Culicoidea</taxon>
        <taxon>Culicidae</taxon>
        <taxon>Anophelinae</taxon>
        <taxon>Anopheles</taxon>
    </lineage>
</organism>
<dbReference type="EMBL" id="GGFL01007387">
    <property type="protein sequence ID" value="MBW71565.1"/>
    <property type="molecule type" value="Transcribed_RNA"/>
</dbReference>
<reference evidence="2" key="1">
    <citation type="submission" date="2018-01" db="EMBL/GenBank/DDBJ databases">
        <title>An insight into the sialome of Amazonian anophelines.</title>
        <authorList>
            <person name="Ribeiro J.M."/>
            <person name="Scarpassa V."/>
            <person name="Calvo E."/>
        </authorList>
    </citation>
    <scope>NUCLEOTIDE SEQUENCE</scope>
</reference>
<accession>A0A2M4D1Y8</accession>